<reference evidence="5" key="1">
    <citation type="submission" date="2022-08" db="EMBL/GenBank/DDBJ databases">
        <title>Alicyclobacillus fastidiosus DSM 17978, complete genome.</title>
        <authorList>
            <person name="Wang Q."/>
            <person name="Cai R."/>
            <person name="Wang Z."/>
        </authorList>
    </citation>
    <scope>NUCLEOTIDE SEQUENCE</scope>
    <source>
        <strain evidence="5">DSM 17978</strain>
    </source>
</reference>
<dbReference type="PANTHER" id="PTHR42756:SF1">
    <property type="entry name" value="TRANSCRIPTIONAL REPRESSOR OF EMRAB OPERON"/>
    <property type="match status" value="1"/>
</dbReference>
<keyword evidence="6" id="KW-1185">Reference proteome</keyword>
<organism evidence="5 6">
    <name type="scientific">Alicyclobacillus fastidiosus</name>
    <dbReference type="NCBI Taxonomy" id="392011"/>
    <lineage>
        <taxon>Bacteria</taxon>
        <taxon>Bacillati</taxon>
        <taxon>Bacillota</taxon>
        <taxon>Bacilli</taxon>
        <taxon>Bacillales</taxon>
        <taxon>Alicyclobacillaceae</taxon>
        <taxon>Alicyclobacillus</taxon>
    </lineage>
</organism>
<evidence type="ECO:0000259" key="4">
    <source>
        <dbReference type="PROSITE" id="PS50995"/>
    </source>
</evidence>
<dbReference type="RefSeq" id="WP_268004449.1">
    <property type="nucleotide sequence ID" value="NZ_BSUT01000001.1"/>
</dbReference>
<dbReference type="InterPro" id="IPR036390">
    <property type="entry name" value="WH_DNA-bd_sf"/>
</dbReference>
<dbReference type="Pfam" id="PF01047">
    <property type="entry name" value="MarR"/>
    <property type="match status" value="1"/>
</dbReference>
<name>A0ABY6ZEI3_9BACL</name>
<proteinExistence type="predicted"/>
<evidence type="ECO:0000256" key="2">
    <source>
        <dbReference type="ARBA" id="ARBA00023125"/>
    </source>
</evidence>
<dbReference type="InterPro" id="IPR000835">
    <property type="entry name" value="HTH_MarR-typ"/>
</dbReference>
<keyword evidence="2" id="KW-0238">DNA-binding</keyword>
<dbReference type="SMART" id="SM00347">
    <property type="entry name" value="HTH_MARR"/>
    <property type="match status" value="1"/>
</dbReference>
<dbReference type="Gene3D" id="1.10.10.10">
    <property type="entry name" value="Winged helix-like DNA-binding domain superfamily/Winged helix DNA-binding domain"/>
    <property type="match status" value="1"/>
</dbReference>
<dbReference type="Proteomes" id="UP001164761">
    <property type="component" value="Chromosome"/>
</dbReference>
<keyword evidence="1" id="KW-0805">Transcription regulation</keyword>
<keyword evidence="3" id="KW-0804">Transcription</keyword>
<dbReference type="EMBL" id="CP104067">
    <property type="protein sequence ID" value="WAH40550.1"/>
    <property type="molecule type" value="Genomic_DNA"/>
</dbReference>
<evidence type="ECO:0000313" key="6">
    <source>
        <dbReference type="Proteomes" id="UP001164761"/>
    </source>
</evidence>
<accession>A0ABY6ZEI3</accession>
<evidence type="ECO:0000313" key="5">
    <source>
        <dbReference type="EMBL" id="WAH40550.1"/>
    </source>
</evidence>
<gene>
    <name evidence="5" type="ORF">NZD89_19850</name>
</gene>
<dbReference type="SUPFAM" id="SSF46785">
    <property type="entry name" value="Winged helix' DNA-binding domain"/>
    <property type="match status" value="1"/>
</dbReference>
<sequence>MEDVKSIGRLLDRLYQKLGRRYGCLSRPQRRFLQTIASADGIGVKDLSNFLEITAAGATRMLDSLENEGYIERRRQVHDARHVKVFLTERGVKVLAEADEVYLSRLNELLTSLSSDERRMLNQLLKKVDLTDDGR</sequence>
<evidence type="ECO:0000256" key="3">
    <source>
        <dbReference type="ARBA" id="ARBA00023163"/>
    </source>
</evidence>
<feature type="domain" description="HTH marR-type" evidence="4">
    <location>
        <begin position="1"/>
        <end position="130"/>
    </location>
</feature>
<dbReference type="InterPro" id="IPR036388">
    <property type="entry name" value="WH-like_DNA-bd_sf"/>
</dbReference>
<protein>
    <submittedName>
        <fullName evidence="5">MarR family transcriptional regulator</fullName>
    </submittedName>
</protein>
<dbReference type="PRINTS" id="PR00598">
    <property type="entry name" value="HTHMARR"/>
</dbReference>
<dbReference type="PROSITE" id="PS50995">
    <property type="entry name" value="HTH_MARR_2"/>
    <property type="match status" value="1"/>
</dbReference>
<evidence type="ECO:0000256" key="1">
    <source>
        <dbReference type="ARBA" id="ARBA00023015"/>
    </source>
</evidence>
<dbReference type="PANTHER" id="PTHR42756">
    <property type="entry name" value="TRANSCRIPTIONAL REGULATOR, MARR"/>
    <property type="match status" value="1"/>
</dbReference>